<evidence type="ECO:0000313" key="2">
    <source>
        <dbReference type="EMBL" id="SES37030.1"/>
    </source>
</evidence>
<gene>
    <name evidence="2" type="ORF">SAMN04488000_12487</name>
</gene>
<sequence>MRSTQLLPVVAAATACLVLAATPGAVASTCPGGAAPRYPAGGVITIEYRLPALTNPAACGTPPALEFQVVDGRNTVLASLSGNSYPGPTGAPQLTWSADNPGTYYVTARFPRPACPVDAFTDPIATGRSLGQPKRPTTTAWRGFSFSSAEVSPAPAYKQINGPITFYAEVC</sequence>
<keyword evidence="1" id="KW-0732">Signal</keyword>
<feature type="chain" id="PRO_5011492050" description="Secreted protein" evidence="1">
    <location>
        <begin position="28"/>
        <end position="171"/>
    </location>
</feature>
<evidence type="ECO:0008006" key="4">
    <source>
        <dbReference type="Google" id="ProtNLM"/>
    </source>
</evidence>
<reference evidence="3" key="1">
    <citation type="submission" date="2016-10" db="EMBL/GenBank/DDBJ databases">
        <authorList>
            <person name="Varghese N."/>
            <person name="Submissions S."/>
        </authorList>
    </citation>
    <scope>NUCLEOTIDE SEQUENCE [LARGE SCALE GENOMIC DNA]</scope>
    <source>
        <strain evidence="3">DSM 44437</strain>
    </source>
</reference>
<name>A0A1H9WSW5_9PSEU</name>
<evidence type="ECO:0000256" key="1">
    <source>
        <dbReference type="SAM" id="SignalP"/>
    </source>
</evidence>
<proteinExistence type="predicted"/>
<evidence type="ECO:0000313" key="3">
    <source>
        <dbReference type="Proteomes" id="UP000199503"/>
    </source>
</evidence>
<protein>
    <recommendedName>
        <fullName evidence="4">Secreted protein</fullName>
    </recommendedName>
</protein>
<accession>A0A1H9WSW5</accession>
<feature type="signal peptide" evidence="1">
    <location>
        <begin position="1"/>
        <end position="27"/>
    </location>
</feature>
<dbReference type="PROSITE" id="PS51257">
    <property type="entry name" value="PROKAR_LIPOPROTEIN"/>
    <property type="match status" value="1"/>
</dbReference>
<keyword evidence="3" id="KW-1185">Reference proteome</keyword>
<dbReference type="EMBL" id="FOFV01000024">
    <property type="protein sequence ID" value="SES37030.1"/>
    <property type="molecule type" value="Genomic_DNA"/>
</dbReference>
<dbReference type="RefSeq" id="WP_089925977.1">
    <property type="nucleotide sequence ID" value="NZ_FOFV01000024.1"/>
</dbReference>
<organism evidence="2 3">
    <name type="scientific">Lentzea albida</name>
    <dbReference type="NCBI Taxonomy" id="65499"/>
    <lineage>
        <taxon>Bacteria</taxon>
        <taxon>Bacillati</taxon>
        <taxon>Actinomycetota</taxon>
        <taxon>Actinomycetes</taxon>
        <taxon>Pseudonocardiales</taxon>
        <taxon>Pseudonocardiaceae</taxon>
        <taxon>Lentzea</taxon>
    </lineage>
</organism>
<dbReference type="AlphaFoldDB" id="A0A1H9WSW5"/>
<dbReference type="Proteomes" id="UP000199503">
    <property type="component" value="Unassembled WGS sequence"/>
</dbReference>